<organism evidence="1">
    <name type="scientific">Podoviridae sp. ctsUe5</name>
    <dbReference type="NCBI Taxonomy" id="2827750"/>
    <lineage>
        <taxon>Viruses</taxon>
        <taxon>Duplodnaviria</taxon>
        <taxon>Heunggongvirae</taxon>
        <taxon>Uroviricota</taxon>
        <taxon>Caudoviricetes</taxon>
    </lineage>
</organism>
<protein>
    <submittedName>
        <fullName evidence="1">Uncharacterized protein</fullName>
    </submittedName>
</protein>
<name>A0A8S5S6R2_9CAUD</name>
<reference evidence="1" key="1">
    <citation type="journal article" date="2021" name="Proc. Natl. Acad. Sci. U.S.A.">
        <title>A Catalog of Tens of Thousands of Viruses from Human Metagenomes Reveals Hidden Associations with Chronic Diseases.</title>
        <authorList>
            <person name="Tisza M.J."/>
            <person name="Buck C.B."/>
        </authorList>
    </citation>
    <scope>NUCLEOTIDE SEQUENCE</scope>
    <source>
        <strain evidence="1">CtsUe5</strain>
    </source>
</reference>
<proteinExistence type="predicted"/>
<evidence type="ECO:0000313" key="1">
    <source>
        <dbReference type="EMBL" id="DAF46359.1"/>
    </source>
</evidence>
<dbReference type="EMBL" id="BK032536">
    <property type="protein sequence ID" value="DAF46359.1"/>
    <property type="molecule type" value="Genomic_DNA"/>
</dbReference>
<accession>A0A8S5S6R2</accession>
<sequence>MYKKNTVVINYKGENHTFHFRMFGSHSILVMLYQHGDPDNAVKLGYVDNNRQWSDACHHMYWLSEKEIVKTYIAYKAGRLFAGDPNLNNFKYKEYNMKVFNDYIKNIFGGK</sequence>